<name>A0A0L0WBV9_GOTPU</name>
<dbReference type="PANTHER" id="PTHR30607:SF2">
    <property type="entry name" value="POTASSIUM-TRANSPORTING ATPASE POTASSIUM-BINDING SUBUNIT"/>
    <property type="match status" value="1"/>
</dbReference>
<accession>A0A0L0WBV9</accession>
<evidence type="ECO:0000256" key="8">
    <source>
        <dbReference type="ARBA" id="ARBA00023136"/>
    </source>
</evidence>
<feature type="transmembrane region" description="Helical" evidence="9">
    <location>
        <begin position="132"/>
        <end position="154"/>
    </location>
</feature>
<dbReference type="EMBL" id="LGSS01000005">
    <property type="protein sequence ID" value="KNF08900.1"/>
    <property type="molecule type" value="Genomic_DNA"/>
</dbReference>
<dbReference type="PANTHER" id="PTHR30607">
    <property type="entry name" value="POTASSIUM-TRANSPORTING ATPASE A CHAIN"/>
    <property type="match status" value="1"/>
</dbReference>
<evidence type="ECO:0000256" key="3">
    <source>
        <dbReference type="ARBA" id="ARBA00022538"/>
    </source>
</evidence>
<feature type="transmembrane region" description="Helical" evidence="9">
    <location>
        <begin position="248"/>
        <end position="269"/>
    </location>
</feature>
<evidence type="ECO:0000256" key="9">
    <source>
        <dbReference type="SAM" id="Phobius"/>
    </source>
</evidence>
<feature type="transmembrane region" description="Helical" evidence="9">
    <location>
        <begin position="175"/>
        <end position="193"/>
    </location>
</feature>
<evidence type="ECO:0000313" key="11">
    <source>
        <dbReference type="Proteomes" id="UP000037267"/>
    </source>
</evidence>
<dbReference type="GO" id="GO:0008556">
    <property type="term" value="F:P-type potassium transmembrane transporter activity"/>
    <property type="evidence" value="ECO:0007669"/>
    <property type="project" value="InterPro"/>
</dbReference>
<evidence type="ECO:0000256" key="5">
    <source>
        <dbReference type="ARBA" id="ARBA00022958"/>
    </source>
</evidence>
<dbReference type="STRING" id="1503.CLPU_5c02070"/>
<reference evidence="11" key="1">
    <citation type="submission" date="2015-07" db="EMBL/GenBank/DDBJ databases">
        <title>Draft genome sequence of the purine-degrading Gottschalkia purinilyticum DSM 1384 (formerly Clostridium purinilyticum).</title>
        <authorList>
            <person name="Poehlein A."/>
            <person name="Schiel-Bengelsdorf B."/>
            <person name="Bengelsdorf F.R."/>
            <person name="Daniel R."/>
            <person name="Duerre P."/>
        </authorList>
    </citation>
    <scope>NUCLEOTIDE SEQUENCE [LARGE SCALE GENOMIC DNA]</scope>
    <source>
        <strain evidence="11">DSM 1384</strain>
    </source>
</reference>
<feature type="transmembrane region" description="Helical" evidence="9">
    <location>
        <begin position="64"/>
        <end position="83"/>
    </location>
</feature>
<dbReference type="PATRIC" id="fig|1503.3.peg.2735"/>
<organism evidence="10 11">
    <name type="scientific">Gottschalkia purinilytica</name>
    <name type="common">Clostridium purinilyticum</name>
    <dbReference type="NCBI Taxonomy" id="1503"/>
    <lineage>
        <taxon>Bacteria</taxon>
        <taxon>Bacillati</taxon>
        <taxon>Bacillota</taxon>
        <taxon>Tissierellia</taxon>
        <taxon>Tissierellales</taxon>
        <taxon>Gottschalkiaceae</taxon>
        <taxon>Gottschalkia</taxon>
    </lineage>
</organism>
<sequence>MLFVVLSTIVTLLLVILMAKPMGSYIYNVFTLSPSKIDKVFSPIKNFIYKICNINKDDQSLKNYIISLLITNTIMIGIIYLILRTQGFLPLNHNEIGNMEPSLAFNTAISFMTNTNLQHYSGEVGLSYLSQMIVIIFTMFTATATEISVAIAFIRGLSGKPLGNFFVDFIRSITRILVPVSVIASLIFIALGVSQTLERSVTANTIEGAKQVINRGPIGSFLSIKELGNNGGGFFGGNSSRPFENPNALSNLLQMLLMFLLPTSLPFTYGRMVRNKKRR</sequence>
<gene>
    <name evidence="10" type="ORF">CLPU_5c02070</name>
</gene>
<keyword evidence="1" id="KW-0813">Transport</keyword>
<keyword evidence="8 9" id="KW-0472">Membrane</keyword>
<comment type="caution">
    <text evidence="10">The sequence shown here is derived from an EMBL/GenBank/DDBJ whole genome shotgun (WGS) entry which is preliminary data.</text>
</comment>
<dbReference type="GO" id="GO:0005886">
    <property type="term" value="C:plasma membrane"/>
    <property type="evidence" value="ECO:0007669"/>
    <property type="project" value="TreeGrafter"/>
</dbReference>
<dbReference type="InterPro" id="IPR004623">
    <property type="entry name" value="KdpA"/>
</dbReference>
<evidence type="ECO:0000256" key="6">
    <source>
        <dbReference type="ARBA" id="ARBA00022989"/>
    </source>
</evidence>
<evidence type="ECO:0000313" key="10">
    <source>
        <dbReference type="EMBL" id="KNF08900.1"/>
    </source>
</evidence>
<keyword evidence="11" id="KW-1185">Reference proteome</keyword>
<keyword evidence="3" id="KW-0633">Potassium transport</keyword>
<dbReference type="AlphaFoldDB" id="A0A0L0WBV9"/>
<keyword evidence="5" id="KW-0630">Potassium</keyword>
<keyword evidence="4 9" id="KW-0812">Transmembrane</keyword>
<evidence type="ECO:0000256" key="4">
    <source>
        <dbReference type="ARBA" id="ARBA00022692"/>
    </source>
</evidence>
<dbReference type="Proteomes" id="UP000037267">
    <property type="component" value="Unassembled WGS sequence"/>
</dbReference>
<evidence type="ECO:0000256" key="1">
    <source>
        <dbReference type="ARBA" id="ARBA00022448"/>
    </source>
</evidence>
<keyword evidence="2" id="KW-1003">Cell membrane</keyword>
<keyword evidence="7" id="KW-0406">Ion transport</keyword>
<evidence type="ECO:0000256" key="2">
    <source>
        <dbReference type="ARBA" id="ARBA00022475"/>
    </source>
</evidence>
<protein>
    <submittedName>
        <fullName evidence="10">K+-transporting ATPase, A chain</fullName>
    </submittedName>
</protein>
<dbReference type="Pfam" id="PF03814">
    <property type="entry name" value="KdpA"/>
    <property type="match status" value="1"/>
</dbReference>
<evidence type="ECO:0000256" key="7">
    <source>
        <dbReference type="ARBA" id="ARBA00023065"/>
    </source>
</evidence>
<keyword evidence="6 9" id="KW-1133">Transmembrane helix</keyword>
<proteinExistence type="predicted"/>
<dbReference type="RefSeq" id="WP_321169969.1">
    <property type="nucleotide sequence ID" value="NZ_LGSS01000005.1"/>
</dbReference>